<feature type="domain" description="PLD phosphodiesterase" evidence="1">
    <location>
        <begin position="132"/>
        <end position="159"/>
    </location>
</feature>
<keyword evidence="3" id="KW-1185">Reference proteome</keyword>
<comment type="caution">
    <text evidence="2">The sequence shown here is derived from an EMBL/GenBank/DDBJ whole genome shotgun (WGS) entry which is preliminary data.</text>
</comment>
<dbReference type="PROSITE" id="PS50035">
    <property type="entry name" value="PLD"/>
    <property type="match status" value="2"/>
</dbReference>
<evidence type="ECO:0000313" key="2">
    <source>
        <dbReference type="EMBL" id="MFD2637355.1"/>
    </source>
</evidence>
<evidence type="ECO:0000313" key="3">
    <source>
        <dbReference type="Proteomes" id="UP001597452"/>
    </source>
</evidence>
<gene>
    <name evidence="2" type="ORF">ACFSW4_00455</name>
</gene>
<dbReference type="SMART" id="SM00155">
    <property type="entry name" value="PLDc"/>
    <property type="match status" value="2"/>
</dbReference>
<dbReference type="Proteomes" id="UP001597452">
    <property type="component" value="Unassembled WGS sequence"/>
</dbReference>
<protein>
    <submittedName>
        <fullName evidence="2">Phosphatidylserine/phosphatidylglycerophosphate/ cardiolipin synthase family protein</fullName>
    </submittedName>
</protein>
<dbReference type="EMBL" id="JBHUMZ010000004">
    <property type="protein sequence ID" value="MFD2637355.1"/>
    <property type="molecule type" value="Genomic_DNA"/>
</dbReference>
<dbReference type="RefSeq" id="WP_377326748.1">
    <property type="nucleotide sequence ID" value="NZ_JBHUMZ010000004.1"/>
</dbReference>
<proteinExistence type="predicted"/>
<dbReference type="CDD" id="cd09112">
    <property type="entry name" value="PLDc_CLS_2"/>
    <property type="match status" value="1"/>
</dbReference>
<evidence type="ECO:0000259" key="1">
    <source>
        <dbReference type="PROSITE" id="PS50035"/>
    </source>
</evidence>
<dbReference type="SUPFAM" id="SSF56024">
    <property type="entry name" value="Phospholipase D/nuclease"/>
    <property type="match status" value="2"/>
</dbReference>
<dbReference type="PANTHER" id="PTHR21248">
    <property type="entry name" value="CARDIOLIPIN SYNTHASE"/>
    <property type="match status" value="1"/>
</dbReference>
<organism evidence="2 3">
    <name type="scientific">Piscibacillus salipiscarius</name>
    <dbReference type="NCBI Taxonomy" id="299480"/>
    <lineage>
        <taxon>Bacteria</taxon>
        <taxon>Bacillati</taxon>
        <taxon>Bacillota</taxon>
        <taxon>Bacilli</taxon>
        <taxon>Bacillales</taxon>
        <taxon>Bacillaceae</taxon>
        <taxon>Piscibacillus</taxon>
    </lineage>
</organism>
<reference evidence="3" key="1">
    <citation type="journal article" date="2019" name="Int. J. Syst. Evol. Microbiol.">
        <title>The Global Catalogue of Microorganisms (GCM) 10K type strain sequencing project: providing services to taxonomists for standard genome sequencing and annotation.</title>
        <authorList>
            <consortium name="The Broad Institute Genomics Platform"/>
            <consortium name="The Broad Institute Genome Sequencing Center for Infectious Disease"/>
            <person name="Wu L."/>
            <person name="Ma J."/>
        </authorList>
    </citation>
    <scope>NUCLEOTIDE SEQUENCE [LARGE SCALE GENOMIC DNA]</scope>
    <source>
        <strain evidence="3">TISTR 1571</strain>
    </source>
</reference>
<accession>A0ABW5Q607</accession>
<name>A0ABW5Q607_9BACI</name>
<feature type="domain" description="PLD phosphodiesterase" evidence="1">
    <location>
        <begin position="301"/>
        <end position="328"/>
    </location>
</feature>
<dbReference type="CDD" id="cd09110">
    <property type="entry name" value="PLDc_CLS_1"/>
    <property type="match status" value="1"/>
</dbReference>
<sequence>MWVLIVIIIVIIFFLIKQKLETDPIDHTYPHRLANIDFYNHGEELYDQYFKDIQSATQFVCVSFFIVKSDHFSETFFKLLSDASSRGVEVYLLVDRLGSFAIRRKDREDLKKAGVQIEYSNRFNILSPLRSFNRRNHRKISIIDGRIAYIGGYNIGDEYINQNSKFSFWRDYHLRLQGDVVKDVLDLFKQDWEQNTYEALEINSNVDITGHYRCQLIPTSNGKLQETFLNLVRQAESRIAIGSPYFIPNKKLLDLLEKKLAQGIKVQIIYPHDSDHILVKEASAPFLSRLHRAGAEVRLFQEGFYHAKAIFIDDKVCDIGTANFDRRSLYFNHEVNLLMYDQELVRKLYTYYEQDFNYATPIYEEWYEYPNSKTHIVKKILAKWFHPLL</sequence>
<dbReference type="InterPro" id="IPR001736">
    <property type="entry name" value="PLipase_D/transphosphatidylase"/>
</dbReference>
<dbReference type="Pfam" id="PF13091">
    <property type="entry name" value="PLDc_2"/>
    <property type="match status" value="2"/>
</dbReference>
<dbReference type="Gene3D" id="3.30.870.10">
    <property type="entry name" value="Endonuclease Chain A"/>
    <property type="match status" value="2"/>
</dbReference>
<dbReference type="PANTHER" id="PTHR21248:SF7">
    <property type="entry name" value="MINOR CARDIOLIPIN SYNTHASE CLSB"/>
    <property type="match status" value="1"/>
</dbReference>
<dbReference type="InterPro" id="IPR025202">
    <property type="entry name" value="PLD-like_dom"/>
</dbReference>